<evidence type="ECO:0000313" key="3">
    <source>
        <dbReference type="EMBL" id="GGB74097.1"/>
    </source>
</evidence>
<reference evidence="4" key="1">
    <citation type="journal article" date="2019" name="Int. J. Syst. Evol. Microbiol.">
        <title>The Global Catalogue of Microorganisms (GCM) 10K type strain sequencing project: providing services to taxonomists for standard genome sequencing and annotation.</title>
        <authorList>
            <consortium name="The Broad Institute Genomics Platform"/>
            <consortium name="The Broad Institute Genome Sequencing Center for Infectious Disease"/>
            <person name="Wu L."/>
            <person name="Ma J."/>
        </authorList>
    </citation>
    <scope>NUCLEOTIDE SEQUENCE [LARGE SCALE GENOMIC DNA]</scope>
    <source>
        <strain evidence="4">CGMCC 1.12851</strain>
    </source>
</reference>
<dbReference type="EMBL" id="BMGD01000006">
    <property type="protein sequence ID" value="GGB74097.1"/>
    <property type="molecule type" value="Genomic_DNA"/>
</dbReference>
<organism evidence="3 4">
    <name type="scientific">Blastomonas aquatica</name>
    <dbReference type="NCBI Taxonomy" id="1510276"/>
    <lineage>
        <taxon>Bacteria</taxon>
        <taxon>Pseudomonadati</taxon>
        <taxon>Pseudomonadota</taxon>
        <taxon>Alphaproteobacteria</taxon>
        <taxon>Sphingomonadales</taxon>
        <taxon>Sphingomonadaceae</taxon>
        <taxon>Blastomonas</taxon>
    </lineage>
</organism>
<dbReference type="InterPro" id="IPR058548">
    <property type="entry name" value="MlaB-like_STAS"/>
</dbReference>
<feature type="region of interest" description="Disordered" evidence="1">
    <location>
        <begin position="1"/>
        <end position="20"/>
    </location>
</feature>
<keyword evidence="4" id="KW-1185">Reference proteome</keyword>
<evidence type="ECO:0000259" key="2">
    <source>
        <dbReference type="Pfam" id="PF13466"/>
    </source>
</evidence>
<evidence type="ECO:0000256" key="1">
    <source>
        <dbReference type="SAM" id="MobiDB-lite"/>
    </source>
</evidence>
<proteinExistence type="predicted"/>
<dbReference type="RefSeq" id="WP_188515410.1">
    <property type="nucleotide sequence ID" value="NZ_BMGD01000006.1"/>
</dbReference>
<dbReference type="SUPFAM" id="SSF52091">
    <property type="entry name" value="SpoIIaa-like"/>
    <property type="match status" value="1"/>
</dbReference>
<comment type="caution">
    <text evidence="3">The sequence shown here is derived from an EMBL/GenBank/DDBJ whole genome shotgun (WGS) entry which is preliminary data.</text>
</comment>
<name>A0ABQ1JP86_9SPHN</name>
<dbReference type="Proteomes" id="UP000614261">
    <property type="component" value="Unassembled WGS sequence"/>
</dbReference>
<gene>
    <name evidence="3" type="ORF">GCM10010833_31660</name>
</gene>
<dbReference type="Gene3D" id="3.30.750.24">
    <property type="entry name" value="STAS domain"/>
    <property type="match status" value="1"/>
</dbReference>
<protein>
    <recommendedName>
        <fullName evidence="2">MlaB-like STAS domain-containing protein</fullName>
    </recommendedName>
</protein>
<accession>A0ABQ1JP86</accession>
<dbReference type="InterPro" id="IPR036513">
    <property type="entry name" value="STAS_dom_sf"/>
</dbReference>
<sequence length="108" mass="11136">MNSTPNQPDSHEPLPVLKLPANGTTASAESLRAQLVALLEGPGPAAIDASEVENIGQAVLQLLVAAQTEARAAGQAIEITDPSPAFCERVDQCRLAEPIGLQLEGAEA</sequence>
<dbReference type="Pfam" id="PF13466">
    <property type="entry name" value="STAS_2"/>
    <property type="match status" value="1"/>
</dbReference>
<feature type="domain" description="MlaB-like STAS" evidence="2">
    <location>
        <begin position="17"/>
        <end position="92"/>
    </location>
</feature>
<evidence type="ECO:0000313" key="4">
    <source>
        <dbReference type="Proteomes" id="UP000614261"/>
    </source>
</evidence>